<organism evidence="1 2">
    <name type="scientific">Marinobacter salarius</name>
    <dbReference type="NCBI Taxonomy" id="1420917"/>
    <lineage>
        <taxon>Bacteria</taxon>
        <taxon>Pseudomonadati</taxon>
        <taxon>Pseudomonadota</taxon>
        <taxon>Gammaproteobacteria</taxon>
        <taxon>Pseudomonadales</taxon>
        <taxon>Marinobacteraceae</taxon>
        <taxon>Marinobacter</taxon>
    </lineage>
</organism>
<keyword evidence="2" id="KW-1185">Reference proteome</keyword>
<gene>
    <name evidence="1" type="ORF">SAMN04487868_111144</name>
</gene>
<accession>A0ABY1FQ70</accession>
<evidence type="ECO:0000313" key="1">
    <source>
        <dbReference type="EMBL" id="SFL83342.1"/>
    </source>
</evidence>
<sequence length="68" mass="7861">MRTPFGCSHWPIWTCIGFGYFMYGRRTKNIVTRYCGIGMILYPYLASSSWEMLAVGDGLMLVPRFVEI</sequence>
<dbReference type="Proteomes" id="UP000199211">
    <property type="component" value="Unassembled WGS sequence"/>
</dbReference>
<reference evidence="1 2" key="1">
    <citation type="submission" date="2016-10" db="EMBL/GenBank/DDBJ databases">
        <authorList>
            <person name="Varghese N."/>
            <person name="Submissions S."/>
        </authorList>
    </citation>
    <scope>NUCLEOTIDE SEQUENCE [LARGE SCALE GENOMIC DNA]</scope>
    <source>
        <strain evidence="1 2">DSM 26291</strain>
    </source>
</reference>
<protein>
    <submittedName>
        <fullName evidence="1">Uncharacterized protein</fullName>
    </submittedName>
</protein>
<evidence type="ECO:0000313" key="2">
    <source>
        <dbReference type="Proteomes" id="UP000199211"/>
    </source>
</evidence>
<comment type="caution">
    <text evidence="1">The sequence shown here is derived from an EMBL/GenBank/DDBJ whole genome shotgun (WGS) entry which is preliminary data.</text>
</comment>
<dbReference type="EMBL" id="FOTV01000011">
    <property type="protein sequence ID" value="SFL83342.1"/>
    <property type="molecule type" value="Genomic_DNA"/>
</dbReference>
<name>A0ABY1FQ70_9GAMM</name>
<proteinExistence type="predicted"/>